<evidence type="ECO:0000256" key="2">
    <source>
        <dbReference type="ARBA" id="ARBA00023242"/>
    </source>
</evidence>
<keyword evidence="2" id="KW-0539">Nucleus</keyword>
<feature type="compositionally biased region" description="Basic residues" evidence="3">
    <location>
        <begin position="174"/>
        <end position="184"/>
    </location>
</feature>
<dbReference type="RefSeq" id="XP_007422904.1">
    <property type="nucleotide sequence ID" value="XM_007422842.3"/>
</dbReference>
<dbReference type="InterPro" id="IPR014810">
    <property type="entry name" value="Fcf2_C"/>
</dbReference>
<dbReference type="GO" id="GO:0003723">
    <property type="term" value="F:RNA binding"/>
    <property type="evidence" value="ECO:0007669"/>
    <property type="project" value="TreeGrafter"/>
</dbReference>
<evidence type="ECO:0000259" key="4">
    <source>
        <dbReference type="Pfam" id="PF08698"/>
    </source>
</evidence>
<dbReference type="InterPro" id="IPR039883">
    <property type="entry name" value="Fcf2/DNTTIP2"/>
</dbReference>
<keyword evidence="5" id="KW-1185">Reference proteome</keyword>
<feature type="region of interest" description="Disordered" evidence="3">
    <location>
        <begin position="147"/>
        <end position="185"/>
    </location>
</feature>
<accession>A0A9F2Q392</accession>
<dbReference type="PANTHER" id="PTHR21686:SF12">
    <property type="entry name" value="DEOXYNUCLEOTIDYLTRANSFERASE TERMINAL-INTERACTING PROTEIN 2"/>
    <property type="match status" value="1"/>
</dbReference>
<dbReference type="Proteomes" id="UP000695026">
    <property type="component" value="Unplaced"/>
</dbReference>
<dbReference type="KEGG" id="pbi:103059479"/>
<feature type="region of interest" description="Disordered" evidence="3">
    <location>
        <begin position="224"/>
        <end position="245"/>
    </location>
</feature>
<proteinExistence type="predicted"/>
<evidence type="ECO:0000313" key="5">
    <source>
        <dbReference type="Proteomes" id="UP000695026"/>
    </source>
</evidence>
<reference evidence="6" key="1">
    <citation type="submission" date="2025-08" db="UniProtKB">
        <authorList>
            <consortium name="RefSeq"/>
        </authorList>
    </citation>
    <scope>IDENTIFICATION</scope>
    <source>
        <tissue evidence="6">Liver</tissue>
    </source>
</reference>
<dbReference type="GeneID" id="103059479"/>
<feature type="region of interest" description="Disordered" evidence="3">
    <location>
        <begin position="548"/>
        <end position="601"/>
    </location>
</feature>
<sequence length="792" mass="88793">MVVTRRVTRLSASKAGSQALLAAAEQTAMEDSPSVRTTRSRTRMISHTKVISESHPAEMKASETKLDAEEPLEPRVVLSKGKIECLADSAAELQADGDVSEAESTCSSMSGLQTPSFIRITRRRQIVIPCALETSAKNRQSKKAFVNESSNCQDDDVSETESCSSAVSGTRTPRTGRKSRRRQTKINVSPVCEVQTEEVSDTESWCSGISLEPSGPFKRVTRSMRRKLQAEATSQTERKSDALGENAQAPECVFTSQIIVISDSEEPTISDLNTEEAPSVSSDWIKEHLSPSKTKCLSESVACNDPEHIFSSSAEEVTRESNKKLSKQEMLKDSDYELEHSTEVQNDKFIRESVSKQKVVDINEIVEHPEEVCDQSLEKPRKVTENQLPSKSSSISPCDPRNLEQSNESSRKATANKNKRLKPPIVRQSYLHKREEIIDRDAFSEVGSPTNKIISSQTVNRNDCRPSISSIDSDGSLKEAVAEPSSCVTRTREDKKNLSVSLLTSNESENNDLEKLKNREIATGYVEGSSESTLGEDRSNSEELFVIDKTPGLDSSKDYYLEEKQSEDSSEVEESEEEFMDEDEDELNATKGLVSFSSSIDPGLSVKQFGGLYINFDSGKQNPGSHEVLPLKEKKTDELLQKSIITPDFEQKECVPPLRESDRQLKKQRRVERAKTTGDGWFGMKAPEMTEELKNDLKALKMRAVIDPKRFYKKNDREGLPKYFQVGTIVDSPVDFYHARIPKKERKKTIVDELLADSEFRRYNKRKYQDIIAEKAALAAGKKNRKKKKFQK</sequence>
<evidence type="ECO:0000256" key="3">
    <source>
        <dbReference type="SAM" id="MobiDB-lite"/>
    </source>
</evidence>
<feature type="compositionally biased region" description="Basic and acidic residues" evidence="3">
    <location>
        <begin position="555"/>
        <end position="567"/>
    </location>
</feature>
<dbReference type="Pfam" id="PF08698">
    <property type="entry name" value="Fcf2"/>
    <property type="match status" value="1"/>
</dbReference>
<name>A0A9F2Q392_PYTBI</name>
<evidence type="ECO:0000313" key="6">
    <source>
        <dbReference type="RefSeq" id="XP_007422904.1"/>
    </source>
</evidence>
<feature type="compositionally biased region" description="Polar residues" evidence="3">
    <location>
        <begin position="403"/>
        <end position="416"/>
    </location>
</feature>
<dbReference type="GO" id="GO:0005730">
    <property type="term" value="C:nucleolus"/>
    <property type="evidence" value="ECO:0007669"/>
    <property type="project" value="UniProtKB-SubCell"/>
</dbReference>
<feature type="compositionally biased region" description="Polar residues" evidence="3">
    <location>
        <begin position="385"/>
        <end position="396"/>
    </location>
</feature>
<dbReference type="GO" id="GO:0006396">
    <property type="term" value="P:RNA processing"/>
    <property type="evidence" value="ECO:0007669"/>
    <property type="project" value="TreeGrafter"/>
</dbReference>
<dbReference type="CTD" id="30836"/>
<dbReference type="PANTHER" id="PTHR21686">
    <property type="entry name" value="DEOXYNUCLEOTIDYLTRANSFERASE TERMINAL-INTERACTING PROTEIN 2"/>
    <property type="match status" value="1"/>
</dbReference>
<gene>
    <name evidence="6" type="primary">DNTTIP2</name>
</gene>
<feature type="region of interest" description="Disordered" evidence="3">
    <location>
        <begin position="371"/>
        <end position="424"/>
    </location>
</feature>
<comment type="subcellular location">
    <subcellularLocation>
        <location evidence="1">Nucleus</location>
        <location evidence="1">Nucleolus</location>
    </subcellularLocation>
</comment>
<dbReference type="OrthoDB" id="427886at2759"/>
<feature type="compositionally biased region" description="Acidic residues" evidence="3">
    <location>
        <begin position="568"/>
        <end position="587"/>
    </location>
</feature>
<feature type="domain" description="Fcf2 pre-rRNA processing C-terminal" evidence="4">
    <location>
        <begin position="674"/>
        <end position="767"/>
    </location>
</feature>
<organism evidence="5 6">
    <name type="scientific">Python bivittatus</name>
    <name type="common">Burmese python</name>
    <name type="synonym">Python molurus bivittatus</name>
    <dbReference type="NCBI Taxonomy" id="176946"/>
    <lineage>
        <taxon>Eukaryota</taxon>
        <taxon>Metazoa</taxon>
        <taxon>Chordata</taxon>
        <taxon>Craniata</taxon>
        <taxon>Vertebrata</taxon>
        <taxon>Euteleostomi</taxon>
        <taxon>Lepidosauria</taxon>
        <taxon>Squamata</taxon>
        <taxon>Bifurcata</taxon>
        <taxon>Unidentata</taxon>
        <taxon>Episquamata</taxon>
        <taxon>Toxicofera</taxon>
        <taxon>Serpentes</taxon>
        <taxon>Henophidia</taxon>
        <taxon>Pythonidae</taxon>
        <taxon>Python</taxon>
    </lineage>
</organism>
<feature type="region of interest" description="Disordered" evidence="3">
    <location>
        <begin position="470"/>
        <end position="497"/>
    </location>
</feature>
<feature type="compositionally biased region" description="Basic and acidic residues" evidence="3">
    <location>
        <begin position="371"/>
        <end position="384"/>
    </location>
</feature>
<dbReference type="OMA" id="SENMSCD"/>
<evidence type="ECO:0000256" key="1">
    <source>
        <dbReference type="ARBA" id="ARBA00004604"/>
    </source>
</evidence>
<dbReference type="AlphaFoldDB" id="A0A9F2Q392"/>
<protein>
    <submittedName>
        <fullName evidence="6">Deoxynucleotidyltransferase terminal-interacting protein 2 isoform X1</fullName>
    </submittedName>
</protein>